<name>A0A8J4DI51_9ACTN</name>
<evidence type="ECO:0000313" key="3">
    <source>
        <dbReference type="Proteomes" id="UP000652013"/>
    </source>
</evidence>
<accession>A0A8J4DI51</accession>
<protein>
    <submittedName>
        <fullName evidence="2">Uncharacterized protein</fullName>
    </submittedName>
</protein>
<feature type="compositionally biased region" description="Low complexity" evidence="1">
    <location>
        <begin position="90"/>
        <end position="120"/>
    </location>
</feature>
<reference evidence="2" key="1">
    <citation type="submission" date="2021-01" db="EMBL/GenBank/DDBJ databases">
        <title>Whole genome shotgun sequence of Spirilliplanes yamanashiensis NBRC 15828.</title>
        <authorList>
            <person name="Komaki H."/>
            <person name="Tamura T."/>
        </authorList>
    </citation>
    <scope>NUCLEOTIDE SEQUENCE</scope>
    <source>
        <strain evidence="2">NBRC 15828</strain>
    </source>
</reference>
<dbReference type="AlphaFoldDB" id="A0A8J4DI51"/>
<gene>
    <name evidence="2" type="ORF">Sya03_11650</name>
</gene>
<dbReference type="EMBL" id="BOOY01000006">
    <property type="protein sequence ID" value="GIJ01813.1"/>
    <property type="molecule type" value="Genomic_DNA"/>
</dbReference>
<evidence type="ECO:0000256" key="1">
    <source>
        <dbReference type="SAM" id="MobiDB-lite"/>
    </source>
</evidence>
<dbReference type="Proteomes" id="UP000652013">
    <property type="component" value="Unassembled WGS sequence"/>
</dbReference>
<keyword evidence="3" id="KW-1185">Reference proteome</keyword>
<evidence type="ECO:0000313" key="2">
    <source>
        <dbReference type="EMBL" id="GIJ01813.1"/>
    </source>
</evidence>
<feature type="region of interest" description="Disordered" evidence="1">
    <location>
        <begin position="90"/>
        <end position="141"/>
    </location>
</feature>
<sequence length="141" mass="13485">MATGRVAMFSRIFAARGSPALARTHFAASEFGSTKKPLVAASGSVSRAGGRDGRAVAGRVAAAGGIRTGADEAAGADGAGAAGEVTATGTRSAGAAAGAAPDPAQAAVTGARANRTAAARRGWRGTGPSHRPGAAGSSRRS</sequence>
<organism evidence="2 3">
    <name type="scientific">Spirilliplanes yamanashiensis</name>
    <dbReference type="NCBI Taxonomy" id="42233"/>
    <lineage>
        <taxon>Bacteria</taxon>
        <taxon>Bacillati</taxon>
        <taxon>Actinomycetota</taxon>
        <taxon>Actinomycetes</taxon>
        <taxon>Micromonosporales</taxon>
        <taxon>Micromonosporaceae</taxon>
        <taxon>Spirilliplanes</taxon>
    </lineage>
</organism>
<proteinExistence type="predicted"/>
<comment type="caution">
    <text evidence="2">The sequence shown here is derived from an EMBL/GenBank/DDBJ whole genome shotgun (WGS) entry which is preliminary data.</text>
</comment>